<dbReference type="InterPro" id="IPR052891">
    <property type="entry name" value="DNA-3mA_glycosylase"/>
</dbReference>
<dbReference type="InterPro" id="IPR005019">
    <property type="entry name" value="Adenine_glyco"/>
</dbReference>
<evidence type="ECO:0000313" key="1">
    <source>
        <dbReference type="EMBL" id="MBO0476809.1"/>
    </source>
</evidence>
<dbReference type="PANTHER" id="PTHR30037">
    <property type="entry name" value="DNA-3-METHYLADENINE GLYCOSYLASE 1"/>
    <property type="match status" value="1"/>
</dbReference>
<dbReference type="Gene3D" id="1.10.340.30">
    <property type="entry name" value="Hypothetical protein, domain 2"/>
    <property type="match status" value="1"/>
</dbReference>
<keyword evidence="2" id="KW-1185">Reference proteome</keyword>
<accession>A0ABS3HSW6</accession>
<dbReference type="InterPro" id="IPR011257">
    <property type="entry name" value="DNA_glycosylase"/>
</dbReference>
<dbReference type="PANTHER" id="PTHR30037:SF4">
    <property type="entry name" value="DNA-3-METHYLADENINE GLYCOSYLASE I"/>
    <property type="match status" value="1"/>
</dbReference>
<organism evidence="1 2">
    <name type="scientific">Candidatus Vagococcus giribetii</name>
    <dbReference type="NCBI Taxonomy" id="2230876"/>
    <lineage>
        <taxon>Bacteria</taxon>
        <taxon>Bacillati</taxon>
        <taxon>Bacillota</taxon>
        <taxon>Bacilli</taxon>
        <taxon>Lactobacillales</taxon>
        <taxon>Enterococcaceae</taxon>
        <taxon>Vagococcus</taxon>
    </lineage>
</organism>
<reference evidence="1 2" key="1">
    <citation type="submission" date="2021-03" db="EMBL/GenBank/DDBJ databases">
        <title>Enterococcal diversity collection.</title>
        <authorList>
            <person name="Gilmore M.S."/>
            <person name="Schwartzman J."/>
            <person name="Van Tyne D."/>
            <person name="Martin M."/>
            <person name="Earl A.M."/>
            <person name="Manson A.L."/>
            <person name="Straub T."/>
            <person name="Salamzade R."/>
            <person name="Saavedra J."/>
            <person name="Lebreton F."/>
            <person name="Prichula J."/>
            <person name="Schaufler K."/>
            <person name="Gaca A."/>
            <person name="Sgardioli B."/>
            <person name="Wagenaar J."/>
            <person name="Strong T."/>
        </authorList>
    </citation>
    <scope>NUCLEOTIDE SEQUENCE [LARGE SCALE GENOMIC DNA]</scope>
    <source>
        <strain evidence="1 2">DIV0080</strain>
    </source>
</reference>
<name>A0ABS3HSW6_9ENTE</name>
<protein>
    <submittedName>
        <fullName evidence="1">DNA-3-methyladenine glycosylase I</fullName>
    </submittedName>
</protein>
<dbReference type="RefSeq" id="WP_206966183.1">
    <property type="nucleotide sequence ID" value="NZ_JAFLVX010000018.1"/>
</dbReference>
<dbReference type="SUPFAM" id="SSF48150">
    <property type="entry name" value="DNA-glycosylase"/>
    <property type="match status" value="1"/>
</dbReference>
<sequence length="190" mass="22035">MEKTKCPWAYRSDLELEYHDTHWGFPLHDDTLLFEMLILETMQAGLSWTTILAKREGMKAAFDDFDPHLIQHYSDDKLAALQLDERIIRNKLKIKATVSNAKAFLEIQKEYGSFDDFIWSYVNHKPIQGDYQLLKDVPNFTPLAETISKDLKKKGFKFIGPTTVYAFMQSIGMVNDHLKTCPIYQKAATH</sequence>
<comment type="caution">
    <text evidence="1">The sequence shown here is derived from an EMBL/GenBank/DDBJ whole genome shotgun (WGS) entry which is preliminary data.</text>
</comment>
<evidence type="ECO:0000313" key="2">
    <source>
        <dbReference type="Proteomes" id="UP000664857"/>
    </source>
</evidence>
<dbReference type="Pfam" id="PF03352">
    <property type="entry name" value="Adenine_glyco"/>
    <property type="match status" value="1"/>
</dbReference>
<gene>
    <name evidence="1" type="ORF">DOK76_06990</name>
</gene>
<dbReference type="EMBL" id="JAFLVX010000018">
    <property type="protein sequence ID" value="MBO0476809.1"/>
    <property type="molecule type" value="Genomic_DNA"/>
</dbReference>
<proteinExistence type="predicted"/>
<dbReference type="Proteomes" id="UP000664857">
    <property type="component" value="Unassembled WGS sequence"/>
</dbReference>